<dbReference type="Gene3D" id="1.10.101.10">
    <property type="entry name" value="PGBD-like superfamily/PGBD"/>
    <property type="match status" value="1"/>
</dbReference>
<name>A0A968KUY8_9SPIO</name>
<comment type="similarity">
    <text evidence="2">Belongs to the N-acetylmuramoyl-L-alanine amidase 2 family.</text>
</comment>
<dbReference type="GO" id="GO:0019867">
    <property type="term" value="C:outer membrane"/>
    <property type="evidence" value="ECO:0007669"/>
    <property type="project" value="TreeGrafter"/>
</dbReference>
<dbReference type="Gene3D" id="3.40.80.10">
    <property type="entry name" value="Peptidoglycan recognition protein-like"/>
    <property type="match status" value="1"/>
</dbReference>
<dbReference type="SMART" id="SM00644">
    <property type="entry name" value="Ami_2"/>
    <property type="match status" value="1"/>
</dbReference>
<dbReference type="AlphaFoldDB" id="A0A968KUY8"/>
<reference evidence="7" key="1">
    <citation type="submission" date="2020-03" db="EMBL/GenBank/DDBJ databases">
        <title>Spirochaetal bacteria isolated from arthropods constitute a novel genus Entomospira genus novum within the order Spirochaetales.</title>
        <authorList>
            <person name="Grana-Miraglia L."/>
            <person name="Sikutova S."/>
            <person name="Fingerle V."/>
            <person name="Sing A."/>
            <person name="Castillo-Ramirez S."/>
            <person name="Margos G."/>
            <person name="Rudolf I."/>
        </authorList>
    </citation>
    <scope>NUCLEOTIDE SEQUENCE</scope>
    <source>
        <strain evidence="7">BR149</strain>
    </source>
</reference>
<evidence type="ECO:0000256" key="4">
    <source>
        <dbReference type="ARBA" id="ARBA00022801"/>
    </source>
</evidence>
<dbReference type="EC" id="3.5.1.28" evidence="3"/>
<evidence type="ECO:0000256" key="5">
    <source>
        <dbReference type="ARBA" id="ARBA00023316"/>
    </source>
</evidence>
<comment type="caution">
    <text evidence="7">The sequence shown here is derived from an EMBL/GenBank/DDBJ whole genome shotgun (WGS) entry which is preliminary data.</text>
</comment>
<gene>
    <name evidence="7" type="ORF">HCT48_07525</name>
</gene>
<evidence type="ECO:0000313" key="7">
    <source>
        <dbReference type="EMBL" id="NIZ70054.1"/>
    </source>
</evidence>
<dbReference type="CDD" id="cd06583">
    <property type="entry name" value="PGRP"/>
    <property type="match status" value="1"/>
</dbReference>
<evidence type="ECO:0000259" key="6">
    <source>
        <dbReference type="SMART" id="SM00644"/>
    </source>
</evidence>
<evidence type="ECO:0000256" key="2">
    <source>
        <dbReference type="ARBA" id="ARBA00007553"/>
    </source>
</evidence>
<dbReference type="InterPro" id="IPR036505">
    <property type="entry name" value="Amidase/PGRP_sf"/>
</dbReference>
<keyword evidence="8" id="KW-1185">Reference proteome</keyword>
<protein>
    <recommendedName>
        <fullName evidence="3">N-acetylmuramoyl-L-alanine amidase</fullName>
        <ecNumber evidence="3">3.5.1.28</ecNumber>
    </recommendedName>
</protein>
<dbReference type="InterPro" id="IPR036365">
    <property type="entry name" value="PGBD-like_sf"/>
</dbReference>
<dbReference type="GO" id="GO:0009254">
    <property type="term" value="P:peptidoglycan turnover"/>
    <property type="evidence" value="ECO:0007669"/>
    <property type="project" value="TreeGrafter"/>
</dbReference>
<dbReference type="SUPFAM" id="SSF47090">
    <property type="entry name" value="PGBD-like"/>
    <property type="match status" value="1"/>
</dbReference>
<comment type="catalytic activity">
    <reaction evidence="1">
        <text>Hydrolyzes the link between N-acetylmuramoyl residues and L-amino acid residues in certain cell-wall glycopeptides.</text>
        <dbReference type="EC" id="3.5.1.28"/>
    </reaction>
</comment>
<keyword evidence="5" id="KW-0961">Cell wall biogenesis/degradation</keyword>
<dbReference type="PROSITE" id="PS51257">
    <property type="entry name" value="PROKAR_LIPOPROTEIN"/>
    <property type="match status" value="1"/>
</dbReference>
<dbReference type="Pfam" id="PF01510">
    <property type="entry name" value="Amidase_2"/>
    <property type="match status" value="1"/>
</dbReference>
<dbReference type="InterPro" id="IPR051206">
    <property type="entry name" value="NAMLAA_amidase_2"/>
</dbReference>
<proteinExistence type="inferred from homology"/>
<evidence type="ECO:0000313" key="8">
    <source>
        <dbReference type="Proteomes" id="UP000778951"/>
    </source>
</evidence>
<organism evidence="7 8">
    <name type="scientific">Entomospira culicis</name>
    <dbReference type="NCBI Taxonomy" id="2719989"/>
    <lineage>
        <taxon>Bacteria</taxon>
        <taxon>Pseudomonadati</taxon>
        <taxon>Spirochaetota</taxon>
        <taxon>Spirochaetia</taxon>
        <taxon>Spirochaetales</taxon>
        <taxon>Spirochaetaceae</taxon>
        <taxon>Entomospira</taxon>
    </lineage>
</organism>
<dbReference type="GO" id="GO:0008745">
    <property type="term" value="F:N-acetylmuramoyl-L-alanine amidase activity"/>
    <property type="evidence" value="ECO:0007669"/>
    <property type="project" value="UniProtKB-EC"/>
</dbReference>
<dbReference type="InterPro" id="IPR036366">
    <property type="entry name" value="PGBDSf"/>
</dbReference>
<evidence type="ECO:0000256" key="1">
    <source>
        <dbReference type="ARBA" id="ARBA00001561"/>
    </source>
</evidence>
<dbReference type="InterPro" id="IPR002502">
    <property type="entry name" value="Amidase_domain"/>
</dbReference>
<sequence>MMSLQKIVWILLLMTIGCQSQKRVQDDYYDDTSHPAQETFDSRVQYLIMHYTAVDEGRSFDLLTRPDWPASAHYLVTEYPKMRGKKPVVYGLVDEKLRAWQAGKSYWAGNTNLNSGSIGIEIVNFGYIDAPDPNDDNAIYALMLKEERISKEGGISQAELMKQKSSWLYAEDRYWFPFTAEQTTAVIALAKGIAQRHDIPPEHILGHMDIAPQRKHDPGPLFPWQELYDAGVGAWYLPEAVEWYVQDRPLDQEVDPQLLLKALKVYGYEIPEPLDERIPKKLLKPQEVKQYEESRRMVIRAFQMHFRPSNFSGIADVESEAIALALVERYKGADVALALLRK</sequence>
<dbReference type="RefSeq" id="WP_167696130.1">
    <property type="nucleotide sequence ID" value="NZ_CP118185.1"/>
</dbReference>
<feature type="domain" description="N-acetylmuramoyl-L-alanine amidase" evidence="6">
    <location>
        <begin position="32"/>
        <end position="219"/>
    </location>
</feature>
<dbReference type="GO" id="GO:0071555">
    <property type="term" value="P:cell wall organization"/>
    <property type="evidence" value="ECO:0007669"/>
    <property type="project" value="UniProtKB-KW"/>
</dbReference>
<dbReference type="PANTHER" id="PTHR30417">
    <property type="entry name" value="N-ACETYLMURAMOYL-L-ALANINE AMIDASE AMID"/>
    <property type="match status" value="1"/>
</dbReference>
<accession>A0A968KUY8</accession>
<keyword evidence="4" id="KW-0378">Hydrolase</keyword>
<evidence type="ECO:0000256" key="3">
    <source>
        <dbReference type="ARBA" id="ARBA00011901"/>
    </source>
</evidence>
<dbReference type="EMBL" id="JAATLM010000001">
    <property type="protein sequence ID" value="NIZ70054.1"/>
    <property type="molecule type" value="Genomic_DNA"/>
</dbReference>
<dbReference type="Proteomes" id="UP000778951">
    <property type="component" value="Unassembled WGS sequence"/>
</dbReference>
<dbReference type="GO" id="GO:0009253">
    <property type="term" value="P:peptidoglycan catabolic process"/>
    <property type="evidence" value="ECO:0007669"/>
    <property type="project" value="InterPro"/>
</dbReference>
<dbReference type="SUPFAM" id="SSF55846">
    <property type="entry name" value="N-acetylmuramoyl-L-alanine amidase-like"/>
    <property type="match status" value="1"/>
</dbReference>
<dbReference type="PANTHER" id="PTHR30417:SF1">
    <property type="entry name" value="N-ACETYLMURAMOYL-L-ALANINE AMIDASE AMID"/>
    <property type="match status" value="1"/>
</dbReference>